<dbReference type="AlphaFoldDB" id="X0TR44"/>
<comment type="caution">
    <text evidence="2">The sequence shown here is derived from an EMBL/GenBank/DDBJ whole genome shotgun (WGS) entry which is preliminary data.</text>
</comment>
<protein>
    <submittedName>
        <fullName evidence="2">Uncharacterized protein</fullName>
    </submittedName>
</protein>
<evidence type="ECO:0000256" key="1">
    <source>
        <dbReference type="SAM" id="Phobius"/>
    </source>
</evidence>
<organism evidence="2">
    <name type="scientific">marine sediment metagenome</name>
    <dbReference type="NCBI Taxonomy" id="412755"/>
    <lineage>
        <taxon>unclassified sequences</taxon>
        <taxon>metagenomes</taxon>
        <taxon>ecological metagenomes</taxon>
    </lineage>
</organism>
<proteinExistence type="predicted"/>
<keyword evidence="1" id="KW-0472">Membrane</keyword>
<reference evidence="2" key="1">
    <citation type="journal article" date="2014" name="Front. Microbiol.">
        <title>High frequency of phylogenetically diverse reductive dehalogenase-homologous genes in deep subseafloor sedimentary metagenomes.</title>
        <authorList>
            <person name="Kawai M."/>
            <person name="Futagami T."/>
            <person name="Toyoda A."/>
            <person name="Takaki Y."/>
            <person name="Nishi S."/>
            <person name="Hori S."/>
            <person name="Arai W."/>
            <person name="Tsubouchi T."/>
            <person name="Morono Y."/>
            <person name="Uchiyama I."/>
            <person name="Ito T."/>
            <person name="Fujiyama A."/>
            <person name="Inagaki F."/>
            <person name="Takami H."/>
        </authorList>
    </citation>
    <scope>NUCLEOTIDE SEQUENCE</scope>
    <source>
        <strain evidence="2">Expedition CK06-06</strain>
    </source>
</reference>
<accession>X0TR44</accession>
<evidence type="ECO:0000313" key="2">
    <source>
        <dbReference type="EMBL" id="GAF89691.1"/>
    </source>
</evidence>
<keyword evidence="1" id="KW-0812">Transmembrane</keyword>
<feature type="non-terminal residue" evidence="2">
    <location>
        <position position="1"/>
    </location>
</feature>
<name>X0TR44_9ZZZZ</name>
<keyword evidence="1" id="KW-1133">Transmembrane helix</keyword>
<sequence>KYKAECDLQREWYKAECDSKLEEWKLKFRATVQSGQAALKSAFLINGGAAVGLLAFIGNVWTKTKANVNGLGFPLLLYVFGVLFPAVASGLTYLSQYQYGKSVKDDDHFARCARKINWVGITFVILSYFLFAIATFWAYRFFVAYQQVVNEAL</sequence>
<gene>
    <name evidence="2" type="ORF">S01H1_25442</name>
</gene>
<feature type="transmembrane region" description="Helical" evidence="1">
    <location>
        <begin position="43"/>
        <end position="61"/>
    </location>
</feature>
<feature type="transmembrane region" description="Helical" evidence="1">
    <location>
        <begin position="73"/>
        <end position="95"/>
    </location>
</feature>
<dbReference type="EMBL" id="BARS01015370">
    <property type="protein sequence ID" value="GAF89691.1"/>
    <property type="molecule type" value="Genomic_DNA"/>
</dbReference>
<feature type="transmembrane region" description="Helical" evidence="1">
    <location>
        <begin position="116"/>
        <end position="139"/>
    </location>
</feature>